<protein>
    <recommendedName>
        <fullName evidence="3 10">Heme chaperone HemW</fullName>
    </recommendedName>
</protein>
<keyword evidence="10" id="KW-0004">4Fe-4S</keyword>
<feature type="domain" description="Radical SAM core" evidence="11">
    <location>
        <begin position="32"/>
        <end position="266"/>
    </location>
</feature>
<dbReference type="SFLD" id="SFLDF00288">
    <property type="entry name" value="HemN-like__clustered_with_nucl"/>
    <property type="match status" value="1"/>
</dbReference>
<dbReference type="Proteomes" id="UP000549617">
    <property type="component" value="Unassembled WGS sequence"/>
</dbReference>
<comment type="caution">
    <text evidence="12">The sequence shown here is derived from an EMBL/GenBank/DDBJ whole genome shotgun (WGS) entry which is preliminary data.</text>
</comment>
<name>A0A7W9EF90_9SPHN</name>
<dbReference type="GO" id="GO:0006779">
    <property type="term" value="P:porphyrin-containing compound biosynthetic process"/>
    <property type="evidence" value="ECO:0007669"/>
    <property type="project" value="InterPro"/>
</dbReference>
<comment type="similarity">
    <text evidence="2">Belongs to the anaerobic coproporphyrinogen-III oxidase family. HemW subfamily.</text>
</comment>
<sequence length="415" mass="44119">MGTSPPPFGLSLSKPSLLPDLPKEEASTGSARAGGHIAPLALYIHWPFCVSKCPYCDFNSHVREQVDQHAWKSALLTDLAHEAALIPGRPLSSIFFGGGTPSLMPPATVAALIEAADRHWGFTPDVEITLEANPSSVEAARFADLALAGINRVSLGLQALDDEALHFLGRAHDVKEGLAALDTAQANFGRTTFDLIYARPGQSLANWEAELARALAFGTGHLSLYQLTIEPGTRFATLTAQGKLPPVDPDHGADLFEQTRAQTAAAGLPAYEISNHARPGQESRHNLTYWRYGDYAGVGPGAHGRRGGMATIRHKKPENWLNAVARNGHGNQSEGALAPAERASEALLMGLRLREGVDLARIAGVTGIAEDTLVDGTAVARLEGHGLMRRAGSALMVTDQGMPVLDRILAEIVAV</sequence>
<comment type="subcellular location">
    <subcellularLocation>
        <location evidence="10">Cytoplasm</location>
    </subcellularLocation>
</comment>
<accession>A0A7W9EF90</accession>
<dbReference type="InterPro" id="IPR013785">
    <property type="entry name" value="Aldolase_TIM"/>
</dbReference>
<evidence type="ECO:0000313" key="13">
    <source>
        <dbReference type="Proteomes" id="UP000549617"/>
    </source>
</evidence>
<dbReference type="InterPro" id="IPR004559">
    <property type="entry name" value="HemW-like"/>
</dbReference>
<dbReference type="InterPro" id="IPR010723">
    <property type="entry name" value="HemN_C"/>
</dbReference>
<dbReference type="Pfam" id="PF04055">
    <property type="entry name" value="Radical_SAM"/>
    <property type="match status" value="1"/>
</dbReference>
<dbReference type="InterPro" id="IPR058240">
    <property type="entry name" value="rSAM_sf"/>
</dbReference>
<evidence type="ECO:0000256" key="8">
    <source>
        <dbReference type="ARBA" id="ARBA00023014"/>
    </source>
</evidence>
<comment type="cofactor">
    <cofactor evidence="1">
        <name>[4Fe-4S] cluster</name>
        <dbReference type="ChEBI" id="CHEBI:49883"/>
    </cofactor>
</comment>
<dbReference type="SFLD" id="SFLDG01065">
    <property type="entry name" value="anaerobic_coproporphyrinogen-I"/>
    <property type="match status" value="1"/>
</dbReference>
<evidence type="ECO:0000256" key="2">
    <source>
        <dbReference type="ARBA" id="ARBA00006100"/>
    </source>
</evidence>
<keyword evidence="8 10" id="KW-0411">Iron-sulfur</keyword>
<proteinExistence type="inferred from homology"/>
<dbReference type="InterPro" id="IPR006638">
    <property type="entry name" value="Elp3/MiaA/NifB-like_rSAM"/>
</dbReference>
<dbReference type="EMBL" id="JACIJC010000005">
    <property type="protein sequence ID" value="MBB5686987.1"/>
    <property type="molecule type" value="Genomic_DNA"/>
</dbReference>
<evidence type="ECO:0000259" key="11">
    <source>
        <dbReference type="PROSITE" id="PS51918"/>
    </source>
</evidence>
<dbReference type="AlphaFoldDB" id="A0A7W9EF90"/>
<keyword evidence="9 10" id="KW-0143">Chaperone</keyword>
<dbReference type="InterPro" id="IPR034505">
    <property type="entry name" value="Coproporphyrinogen-III_oxidase"/>
</dbReference>
<evidence type="ECO:0000313" key="12">
    <source>
        <dbReference type="EMBL" id="MBB5686987.1"/>
    </source>
</evidence>
<evidence type="ECO:0000256" key="3">
    <source>
        <dbReference type="ARBA" id="ARBA00017228"/>
    </source>
</evidence>
<dbReference type="Gene3D" id="3.20.20.70">
    <property type="entry name" value="Aldolase class I"/>
    <property type="match status" value="1"/>
</dbReference>
<keyword evidence="5 10" id="KW-0949">S-adenosyl-L-methionine</keyword>
<evidence type="ECO:0000256" key="10">
    <source>
        <dbReference type="RuleBase" id="RU364116"/>
    </source>
</evidence>
<dbReference type="GO" id="GO:0051539">
    <property type="term" value="F:4 iron, 4 sulfur cluster binding"/>
    <property type="evidence" value="ECO:0007669"/>
    <property type="project" value="UniProtKB-UniRule"/>
</dbReference>
<keyword evidence="4 10" id="KW-0349">Heme</keyword>
<dbReference type="SFLD" id="SFLDF00562">
    <property type="entry name" value="HemN-like__clustered_with_heat"/>
    <property type="match status" value="1"/>
</dbReference>
<dbReference type="SMART" id="SM00729">
    <property type="entry name" value="Elp3"/>
    <property type="match status" value="1"/>
</dbReference>
<evidence type="ECO:0000256" key="4">
    <source>
        <dbReference type="ARBA" id="ARBA00022617"/>
    </source>
</evidence>
<reference evidence="12 13" key="1">
    <citation type="submission" date="2020-08" db="EMBL/GenBank/DDBJ databases">
        <title>Genomic Encyclopedia of Type Strains, Phase IV (KMG-IV): sequencing the most valuable type-strain genomes for metagenomic binning, comparative biology and taxonomic classification.</title>
        <authorList>
            <person name="Goeker M."/>
        </authorList>
    </citation>
    <scope>NUCLEOTIDE SEQUENCE [LARGE SCALE GENOMIC DNA]</scope>
    <source>
        <strain evidence="12 13">DSM 25079</strain>
    </source>
</reference>
<dbReference type="CDD" id="cd01335">
    <property type="entry name" value="Radical_SAM"/>
    <property type="match status" value="1"/>
</dbReference>
<dbReference type="GO" id="GO:0046872">
    <property type="term" value="F:metal ion binding"/>
    <property type="evidence" value="ECO:0007669"/>
    <property type="project" value="UniProtKB-UniRule"/>
</dbReference>
<keyword evidence="10" id="KW-0963">Cytoplasm</keyword>
<evidence type="ECO:0000256" key="5">
    <source>
        <dbReference type="ARBA" id="ARBA00022691"/>
    </source>
</evidence>
<comment type="function">
    <text evidence="10">Probably acts as a heme chaperone, transferring heme to an unknown acceptor. Binds one molecule of heme per monomer, possibly covalently. Binds 1 [4Fe-4S] cluster. The cluster is coordinated with 3 cysteines and an exchangeable S-adenosyl-L-methionine.</text>
</comment>
<dbReference type="NCBIfam" id="TIGR00539">
    <property type="entry name" value="hemN_rel"/>
    <property type="match status" value="1"/>
</dbReference>
<keyword evidence="12" id="KW-0560">Oxidoreductase</keyword>
<dbReference type="PROSITE" id="PS51918">
    <property type="entry name" value="RADICAL_SAM"/>
    <property type="match status" value="1"/>
</dbReference>
<dbReference type="SFLD" id="SFLDS00029">
    <property type="entry name" value="Radical_SAM"/>
    <property type="match status" value="1"/>
</dbReference>
<evidence type="ECO:0000256" key="7">
    <source>
        <dbReference type="ARBA" id="ARBA00023004"/>
    </source>
</evidence>
<dbReference type="PANTHER" id="PTHR13932">
    <property type="entry name" value="COPROPORPHYRINIGEN III OXIDASE"/>
    <property type="match status" value="1"/>
</dbReference>
<organism evidence="12 13">
    <name type="scientific">Sphingobium boeckii</name>
    <dbReference type="NCBI Taxonomy" id="1082345"/>
    <lineage>
        <taxon>Bacteria</taxon>
        <taxon>Pseudomonadati</taxon>
        <taxon>Pseudomonadota</taxon>
        <taxon>Alphaproteobacteria</taxon>
        <taxon>Sphingomonadales</taxon>
        <taxon>Sphingomonadaceae</taxon>
        <taxon>Sphingobium</taxon>
    </lineage>
</organism>
<dbReference type="GO" id="GO:0005737">
    <property type="term" value="C:cytoplasm"/>
    <property type="evidence" value="ECO:0007669"/>
    <property type="project" value="UniProtKB-SubCell"/>
</dbReference>
<keyword evidence="7 10" id="KW-0408">Iron</keyword>
<evidence type="ECO:0000256" key="1">
    <source>
        <dbReference type="ARBA" id="ARBA00001966"/>
    </source>
</evidence>
<gene>
    <name evidence="12" type="ORF">FHS49_003015</name>
</gene>
<dbReference type="Pfam" id="PF06969">
    <property type="entry name" value="HemN_C"/>
    <property type="match status" value="1"/>
</dbReference>
<dbReference type="SUPFAM" id="SSF102114">
    <property type="entry name" value="Radical SAM enzymes"/>
    <property type="match status" value="1"/>
</dbReference>
<evidence type="ECO:0000256" key="9">
    <source>
        <dbReference type="ARBA" id="ARBA00023186"/>
    </source>
</evidence>
<evidence type="ECO:0000256" key="6">
    <source>
        <dbReference type="ARBA" id="ARBA00022723"/>
    </source>
</evidence>
<dbReference type="PANTHER" id="PTHR13932:SF5">
    <property type="entry name" value="RADICAL S-ADENOSYL METHIONINE DOMAIN-CONTAINING PROTEIN 1, MITOCHONDRIAL"/>
    <property type="match status" value="1"/>
</dbReference>
<keyword evidence="6 10" id="KW-0479">Metal-binding</keyword>
<dbReference type="GO" id="GO:0004109">
    <property type="term" value="F:coproporphyrinogen oxidase activity"/>
    <property type="evidence" value="ECO:0007669"/>
    <property type="project" value="InterPro"/>
</dbReference>
<dbReference type="InterPro" id="IPR007197">
    <property type="entry name" value="rSAM"/>
</dbReference>
<keyword evidence="13" id="KW-1185">Reference proteome</keyword>